<dbReference type="CDD" id="cd22160">
    <property type="entry name" value="F-box_AtFBL13-like"/>
    <property type="match status" value="1"/>
</dbReference>
<name>A0AAD1ZYH3_9LAMI</name>
<dbReference type="PROSITE" id="PS50181">
    <property type="entry name" value="FBOX"/>
    <property type="match status" value="1"/>
</dbReference>
<evidence type="ECO:0000256" key="1">
    <source>
        <dbReference type="SAM" id="MobiDB-lite"/>
    </source>
</evidence>
<dbReference type="Gene3D" id="3.80.10.10">
    <property type="entry name" value="Ribonuclease Inhibitor"/>
    <property type="match status" value="1"/>
</dbReference>
<dbReference type="Pfam" id="PF24758">
    <property type="entry name" value="LRR_At5g56370"/>
    <property type="match status" value="1"/>
</dbReference>
<dbReference type="InterPro" id="IPR050232">
    <property type="entry name" value="FBL13/AtMIF1-like"/>
</dbReference>
<dbReference type="Pfam" id="PF00646">
    <property type="entry name" value="F-box"/>
    <property type="match status" value="1"/>
</dbReference>
<evidence type="ECO:0000313" key="3">
    <source>
        <dbReference type="EMBL" id="CAI9778145.1"/>
    </source>
</evidence>
<accession>A0AAD1ZYH3</accession>
<dbReference type="PANTHER" id="PTHR31900:SF32">
    <property type="entry name" value="F-BOX_RNI_FBD-LIKE DOMAIN PROTEIN"/>
    <property type="match status" value="1"/>
</dbReference>
<dbReference type="InterPro" id="IPR032675">
    <property type="entry name" value="LRR_dom_sf"/>
</dbReference>
<sequence length="436" mass="50112">METRENKRMRNQESSDREKQEEFESDKLGSLPDSILTHILSLIDTRTAVQTSVLSKRYRLLWTSLPSLNFYYFGKSRLNFTSLVDHVLGCRDDTDLTGFRLSLYKEVAAGCIRDCISYAVHRKVQNLSVRAYTKHSLVTLTSLLNASSSLRTLRLNNATSCNIELPKSLSLQELKVLILKNFVFSSENYNVDIFLGCPNLETLILNKCLIRQRDNLKALNVNCPNLKNLEIRYWRSVWEHFDEYVINVTAPKLVSFKFQGHILRVNFKGDLLCLDEVCADLCYPTACKTVNVRHRRRRTAQSFIYMLGQLCNVKSLFVSLKTIEALSSIPNFRKFPIPSIFRKLRYIKFTVEDKYTEMNASIDTVAQLLKRAKTKFLVFSLTKEQLLSINVKPPPMKLRHKYATPITIPTHLMSHILESSPSAEVLVIELPKAASD</sequence>
<dbReference type="SUPFAM" id="SSF81383">
    <property type="entry name" value="F-box domain"/>
    <property type="match status" value="1"/>
</dbReference>
<protein>
    <recommendedName>
        <fullName evidence="2">F-box domain-containing protein</fullName>
    </recommendedName>
</protein>
<dbReference type="InterPro" id="IPR036047">
    <property type="entry name" value="F-box-like_dom_sf"/>
</dbReference>
<dbReference type="InterPro" id="IPR001810">
    <property type="entry name" value="F-box_dom"/>
</dbReference>
<keyword evidence="4" id="KW-1185">Reference proteome</keyword>
<dbReference type="PANTHER" id="PTHR31900">
    <property type="entry name" value="F-BOX/RNI SUPERFAMILY PROTEIN-RELATED"/>
    <property type="match status" value="1"/>
</dbReference>
<dbReference type="InterPro" id="IPR055411">
    <property type="entry name" value="LRR_FXL15/At3g58940/PEG3-like"/>
</dbReference>
<dbReference type="Proteomes" id="UP000834106">
    <property type="component" value="Chromosome 15"/>
</dbReference>
<dbReference type="EMBL" id="OU503050">
    <property type="protein sequence ID" value="CAI9778145.1"/>
    <property type="molecule type" value="Genomic_DNA"/>
</dbReference>
<reference evidence="3" key="1">
    <citation type="submission" date="2023-05" db="EMBL/GenBank/DDBJ databases">
        <authorList>
            <person name="Huff M."/>
        </authorList>
    </citation>
    <scope>NUCLEOTIDE SEQUENCE</scope>
</reference>
<gene>
    <name evidence="3" type="ORF">FPE_LOCUS25575</name>
</gene>
<feature type="domain" description="F-box" evidence="2">
    <location>
        <begin position="25"/>
        <end position="73"/>
    </location>
</feature>
<organism evidence="3 4">
    <name type="scientific">Fraxinus pennsylvanica</name>
    <dbReference type="NCBI Taxonomy" id="56036"/>
    <lineage>
        <taxon>Eukaryota</taxon>
        <taxon>Viridiplantae</taxon>
        <taxon>Streptophyta</taxon>
        <taxon>Embryophyta</taxon>
        <taxon>Tracheophyta</taxon>
        <taxon>Spermatophyta</taxon>
        <taxon>Magnoliopsida</taxon>
        <taxon>eudicotyledons</taxon>
        <taxon>Gunneridae</taxon>
        <taxon>Pentapetalae</taxon>
        <taxon>asterids</taxon>
        <taxon>lamiids</taxon>
        <taxon>Lamiales</taxon>
        <taxon>Oleaceae</taxon>
        <taxon>Oleeae</taxon>
        <taxon>Fraxinus</taxon>
    </lineage>
</organism>
<dbReference type="SUPFAM" id="SSF52047">
    <property type="entry name" value="RNI-like"/>
    <property type="match status" value="1"/>
</dbReference>
<evidence type="ECO:0000259" key="2">
    <source>
        <dbReference type="PROSITE" id="PS50181"/>
    </source>
</evidence>
<dbReference type="InterPro" id="IPR053781">
    <property type="entry name" value="F-box_AtFBL13-like"/>
</dbReference>
<evidence type="ECO:0000313" key="4">
    <source>
        <dbReference type="Proteomes" id="UP000834106"/>
    </source>
</evidence>
<feature type="region of interest" description="Disordered" evidence="1">
    <location>
        <begin position="1"/>
        <end position="26"/>
    </location>
</feature>
<proteinExistence type="predicted"/>
<dbReference type="AlphaFoldDB" id="A0AAD1ZYH3"/>